<keyword evidence="2" id="KW-0677">Repeat</keyword>
<dbReference type="PROSITE" id="PS00678">
    <property type="entry name" value="WD_REPEATS_1"/>
    <property type="match status" value="2"/>
</dbReference>
<reference evidence="4 5" key="2">
    <citation type="journal article" date="2011" name="Stand. Genomic Sci.">
        <title>Complete genome sequence of Isosphaera pallida type strain (IS1B).</title>
        <authorList>
            <consortium name="US DOE Joint Genome Institute (JGI-PGF)"/>
            <person name="Goker M."/>
            <person name="Cleland D."/>
            <person name="Saunders E."/>
            <person name="Lapidus A."/>
            <person name="Nolan M."/>
            <person name="Lucas S."/>
            <person name="Hammon N."/>
            <person name="Deshpande S."/>
            <person name="Cheng J.F."/>
            <person name="Tapia R."/>
            <person name="Han C."/>
            <person name="Goodwin L."/>
            <person name="Pitluck S."/>
            <person name="Liolios K."/>
            <person name="Pagani I."/>
            <person name="Ivanova N."/>
            <person name="Mavromatis K."/>
            <person name="Pati A."/>
            <person name="Chen A."/>
            <person name="Palaniappan K."/>
            <person name="Land M."/>
            <person name="Hauser L."/>
            <person name="Chang Y.J."/>
            <person name="Jeffries C.D."/>
            <person name="Detter J.C."/>
            <person name="Beck B."/>
            <person name="Woyke T."/>
            <person name="Bristow J."/>
            <person name="Eisen J.A."/>
            <person name="Markowitz V."/>
            <person name="Hugenholtz P."/>
            <person name="Kyrpides N.C."/>
            <person name="Klenk H.P."/>
        </authorList>
    </citation>
    <scope>NUCLEOTIDE SEQUENCE [LARGE SCALE GENOMIC DNA]</scope>
    <source>
        <strain evidence="5">ATCC 43644 / DSM 9630 / IS1B</strain>
    </source>
</reference>
<dbReference type="PROSITE" id="PS50082">
    <property type="entry name" value="WD_REPEATS_2"/>
    <property type="match status" value="8"/>
</dbReference>
<dbReference type="InParanoid" id="E8R252"/>
<dbReference type="InterPro" id="IPR020472">
    <property type="entry name" value="WD40_PAC1"/>
</dbReference>
<evidence type="ECO:0000256" key="1">
    <source>
        <dbReference type="ARBA" id="ARBA00022574"/>
    </source>
</evidence>
<dbReference type="OrthoDB" id="500858at2"/>
<dbReference type="PRINTS" id="PR00319">
    <property type="entry name" value="GPROTEINB"/>
</dbReference>
<dbReference type="PANTHER" id="PTHR19879:SF9">
    <property type="entry name" value="TRANSCRIPTION INITIATION FACTOR TFIID SUBUNIT 5"/>
    <property type="match status" value="1"/>
</dbReference>
<dbReference type="SUPFAM" id="SSF50998">
    <property type="entry name" value="Quinoprotein alcohol dehydrogenase-like"/>
    <property type="match status" value="1"/>
</dbReference>
<feature type="repeat" description="WD" evidence="3">
    <location>
        <begin position="59"/>
        <end position="100"/>
    </location>
</feature>
<dbReference type="InterPro" id="IPR015943">
    <property type="entry name" value="WD40/YVTN_repeat-like_dom_sf"/>
</dbReference>
<name>E8R252_ISOPI</name>
<dbReference type="KEGG" id="ipa:Isop_2917"/>
<dbReference type="InterPro" id="IPR001632">
    <property type="entry name" value="WD40_G-protein_beta-like"/>
</dbReference>
<dbReference type="InterPro" id="IPR001680">
    <property type="entry name" value="WD40_rpt"/>
</dbReference>
<feature type="repeat" description="WD" evidence="3">
    <location>
        <begin position="644"/>
        <end position="685"/>
    </location>
</feature>
<feature type="repeat" description="WD" evidence="3">
    <location>
        <begin position="777"/>
        <end position="818"/>
    </location>
</feature>
<gene>
    <name evidence="4" type="ordered locus">Isop_2917</name>
</gene>
<dbReference type="AlphaFoldDB" id="E8R252"/>
<dbReference type="PRINTS" id="PR00320">
    <property type="entry name" value="GPROTEINBRPT"/>
</dbReference>
<dbReference type="HOGENOM" id="CLU_312357_0_0_0"/>
<organism evidence="4 5">
    <name type="scientific">Isosphaera pallida (strain ATCC 43644 / DSM 9630 / IS1B)</name>
    <dbReference type="NCBI Taxonomy" id="575540"/>
    <lineage>
        <taxon>Bacteria</taxon>
        <taxon>Pseudomonadati</taxon>
        <taxon>Planctomycetota</taxon>
        <taxon>Planctomycetia</taxon>
        <taxon>Isosphaerales</taxon>
        <taxon>Isosphaeraceae</taxon>
        <taxon>Isosphaera</taxon>
    </lineage>
</organism>
<dbReference type="CDD" id="cd00200">
    <property type="entry name" value="WD40"/>
    <property type="match status" value="1"/>
</dbReference>
<feature type="repeat" description="WD" evidence="3">
    <location>
        <begin position="419"/>
        <end position="461"/>
    </location>
</feature>
<dbReference type="RefSeq" id="WP_013565770.1">
    <property type="nucleotide sequence ID" value="NC_014962.1"/>
</dbReference>
<dbReference type="Proteomes" id="UP000008631">
    <property type="component" value="Chromosome"/>
</dbReference>
<feature type="repeat" description="WD" evidence="3">
    <location>
        <begin position="820"/>
        <end position="852"/>
    </location>
</feature>
<sequence>MMSSRRWQRLGRGRRGLLLGPAFQIVGLGLAVGIGSGASIPWRDDPPAPAGAPEVVGQLEGHRAAVYGVSWNAEGTLAVTAGFDNTARVWDHATGKERHVFTGHTGLVLAARFSPDGTRLATASLDRTVKLWTLPNLAPRVDAVAPGPVSAFATHRAGQRGLAAIQGRAVTIDLTTGSFGPVWEQHENPASAIETVALAPAEDRAALGAWDGRLTLWAVAADPTTPPTLQGSVMTPSTIRAIAFLGDGQTVATAGADGVARLIPVASLVEPTATTSWARFDGPAVVARDGSRALIVTQAVAAEGDAPARPAVARVIQLDDAAVIREFDLTAAGITGTIALAAAHADLSRWAIVTSHPNAVHLADATGETVALKPVNLGEAAPSVTAAAFRADGEAVALGLGDGRVRVVSFGDAALVKEWAGHNGAVSCLAFHPGDGNQLLSGGPDPSAKLWNVAEGQAVREFPVGGAVHAVAFSRDGAIVAAASGRDVPTFQTGDAKAIATLTLSPPIPITSNANAETSRIVELAYGPDNTHLAARTADGGATVVNVAARVELQRLGEGDAVALGWKGDGAGRPIVAGRTRAISEPLRVARVLLGTGVTPGRSQTPQAVALAVKVNDPPRVFLGLSDGSAREFDPANGQQTRSYDAQSGPIQGLAVSPDGAVLATISQGKSLRFWKAGDGGLLLAVPLETIPTTLTIDPDGKKAAVGDDQGSVRLVALDATEPDRAVLKTIDSAHQGAVVASRFDGGTDGVELTLWTLGTDARLRRWSVVDPAPLTLQGHNGQVYDLAWSPDGSTLYSVGSDNALRVWNAGDGSAQAVQSQAHRVIAYAVAIDPKGSWLATGGDDATIALWNPANPGAGATRRLQGHNGSVLALSAHPNGGLLASASADGTIRLWEVGEPTREVAVLAGHPDEVYGLAWSHDGARLASIGYGGSIRIWNLSDLTQPRLVRSWNLERGLQGFGVAFHPREGLLGVAASHRKVTLYAVP</sequence>
<dbReference type="InterPro" id="IPR036322">
    <property type="entry name" value="WD40_repeat_dom_sf"/>
</dbReference>
<dbReference type="STRING" id="575540.Isop_2917"/>
<dbReference type="SUPFAM" id="SSF63829">
    <property type="entry name" value="Calcium-dependent phosphotriesterase"/>
    <property type="match status" value="1"/>
</dbReference>
<dbReference type="Gene3D" id="2.130.10.10">
    <property type="entry name" value="YVTN repeat-like/Quinoprotein amine dehydrogenase"/>
    <property type="match status" value="5"/>
</dbReference>
<dbReference type="InterPro" id="IPR011047">
    <property type="entry name" value="Quinoprotein_ADH-like_sf"/>
</dbReference>
<reference key="1">
    <citation type="submission" date="2010-11" db="EMBL/GenBank/DDBJ databases">
        <title>The complete sequence of chromosome of Isophaera pallida ATCC 43644.</title>
        <authorList>
            <consortium name="US DOE Joint Genome Institute (JGI-PGF)"/>
            <person name="Lucas S."/>
            <person name="Copeland A."/>
            <person name="Lapidus A."/>
            <person name="Bruce D."/>
            <person name="Goodwin L."/>
            <person name="Pitluck S."/>
            <person name="Kyrpides N."/>
            <person name="Mavromatis K."/>
            <person name="Pagani I."/>
            <person name="Ivanova N."/>
            <person name="Saunders E."/>
            <person name="Brettin T."/>
            <person name="Detter J.C."/>
            <person name="Han C."/>
            <person name="Tapia R."/>
            <person name="Land M."/>
            <person name="Hauser L."/>
            <person name="Markowitz V."/>
            <person name="Cheng J.-F."/>
            <person name="Hugenholtz P."/>
            <person name="Woyke T."/>
            <person name="Wu D."/>
            <person name="Eisen J.A."/>
        </authorList>
    </citation>
    <scope>NUCLEOTIDE SEQUENCE</scope>
    <source>
        <strain>ATCC 43644</strain>
    </source>
</reference>
<feature type="repeat" description="WD" evidence="3">
    <location>
        <begin position="101"/>
        <end position="134"/>
    </location>
</feature>
<dbReference type="InterPro" id="IPR019775">
    <property type="entry name" value="WD40_repeat_CS"/>
</dbReference>
<dbReference type="EMBL" id="CP002353">
    <property type="protein sequence ID" value="ADV63482.1"/>
    <property type="molecule type" value="Genomic_DNA"/>
</dbReference>
<dbReference type="Pfam" id="PF00400">
    <property type="entry name" value="WD40"/>
    <property type="match status" value="9"/>
</dbReference>
<keyword evidence="1 3" id="KW-0853">WD repeat</keyword>
<accession>E8R252</accession>
<feature type="repeat" description="WD" evidence="3">
    <location>
        <begin position="864"/>
        <end position="897"/>
    </location>
</feature>
<dbReference type="PROSITE" id="PS50294">
    <property type="entry name" value="WD_REPEATS_REGION"/>
    <property type="match status" value="7"/>
</dbReference>
<feature type="repeat" description="WD" evidence="3">
    <location>
        <begin position="907"/>
        <end position="941"/>
    </location>
</feature>
<dbReference type="SUPFAM" id="SSF50978">
    <property type="entry name" value="WD40 repeat-like"/>
    <property type="match status" value="1"/>
</dbReference>
<dbReference type="PANTHER" id="PTHR19879">
    <property type="entry name" value="TRANSCRIPTION INITIATION FACTOR TFIID"/>
    <property type="match status" value="1"/>
</dbReference>
<evidence type="ECO:0000256" key="2">
    <source>
        <dbReference type="ARBA" id="ARBA00022737"/>
    </source>
</evidence>
<keyword evidence="5" id="KW-1185">Reference proteome</keyword>
<evidence type="ECO:0000313" key="5">
    <source>
        <dbReference type="Proteomes" id="UP000008631"/>
    </source>
</evidence>
<dbReference type="SMART" id="SM00320">
    <property type="entry name" value="WD40"/>
    <property type="match status" value="14"/>
</dbReference>
<dbReference type="eggNOG" id="COG2319">
    <property type="taxonomic scope" value="Bacteria"/>
</dbReference>
<proteinExistence type="predicted"/>
<evidence type="ECO:0000313" key="4">
    <source>
        <dbReference type="EMBL" id="ADV63482.1"/>
    </source>
</evidence>
<protein>
    <submittedName>
        <fullName evidence="4">WD40 repeat, subgroup</fullName>
    </submittedName>
</protein>
<evidence type="ECO:0000256" key="3">
    <source>
        <dbReference type="PROSITE-ProRule" id="PRU00221"/>
    </source>
</evidence>